<dbReference type="AlphaFoldDB" id="A0A1N7INC5"/>
<proteinExistence type="inferred from homology"/>
<reference evidence="7" key="1">
    <citation type="submission" date="2017-01" db="EMBL/GenBank/DDBJ databases">
        <authorList>
            <person name="Varghese N."/>
            <person name="Submissions S."/>
        </authorList>
    </citation>
    <scope>NUCLEOTIDE SEQUENCE [LARGE SCALE GENOMIC DNA]</scope>
    <source>
        <strain evidence="7">DSM 23127</strain>
    </source>
</reference>
<evidence type="ECO:0000313" key="6">
    <source>
        <dbReference type="EMBL" id="SIS38574.1"/>
    </source>
</evidence>
<dbReference type="Pfam" id="PF00370">
    <property type="entry name" value="FGGY_N"/>
    <property type="match status" value="1"/>
</dbReference>
<dbReference type="SUPFAM" id="SSF53067">
    <property type="entry name" value="Actin-like ATPase domain"/>
    <property type="match status" value="2"/>
</dbReference>
<dbReference type="OrthoDB" id="9805576at2"/>
<dbReference type="InterPro" id="IPR050406">
    <property type="entry name" value="FGGY_Carb_Kinase"/>
</dbReference>
<keyword evidence="2" id="KW-0808">Transferase</keyword>
<comment type="similarity">
    <text evidence="1">Belongs to the FGGY kinase family.</text>
</comment>
<dbReference type="Pfam" id="PF02782">
    <property type="entry name" value="FGGY_C"/>
    <property type="match status" value="1"/>
</dbReference>
<dbReference type="GO" id="GO:0016301">
    <property type="term" value="F:kinase activity"/>
    <property type="evidence" value="ECO:0007669"/>
    <property type="project" value="UniProtKB-KW"/>
</dbReference>
<dbReference type="CDD" id="cd07770">
    <property type="entry name" value="ASKHA_NBD_FGGY_GntK"/>
    <property type="match status" value="1"/>
</dbReference>
<keyword evidence="7" id="KW-1185">Reference proteome</keyword>
<dbReference type="PIRSF" id="PIRSF000538">
    <property type="entry name" value="GlpK"/>
    <property type="match status" value="1"/>
</dbReference>
<evidence type="ECO:0000313" key="7">
    <source>
        <dbReference type="Proteomes" id="UP000187608"/>
    </source>
</evidence>
<dbReference type="GO" id="GO:0005975">
    <property type="term" value="P:carbohydrate metabolic process"/>
    <property type="evidence" value="ECO:0007669"/>
    <property type="project" value="InterPro"/>
</dbReference>
<dbReference type="InterPro" id="IPR018485">
    <property type="entry name" value="FGGY_C"/>
</dbReference>
<dbReference type="InterPro" id="IPR000577">
    <property type="entry name" value="Carb_kinase_FGGY"/>
</dbReference>
<feature type="domain" description="Carbohydrate kinase FGGY C-terminal" evidence="5">
    <location>
        <begin position="254"/>
        <end position="437"/>
    </location>
</feature>
<feature type="domain" description="Carbohydrate kinase FGGY N-terminal" evidence="4">
    <location>
        <begin position="6"/>
        <end position="244"/>
    </location>
</feature>
<sequence length="482" mass="53046">MKQGLVIGLDIGTTSAKAVLFRTNGEVVKEAEAKLETLHPHKGWAEQAPVQVEKQTRQALTELLENVDTSQILAGGFSAAMHSLLFVDDNEKPISNAALWSDARSLADVQEFPEKEMIYERTGTPIHPMTPLVKLFHHKREGTKEYKEAAAIRSLKEYILFHWFGDSITDYSMTSATGMYNIKNGTWDEKALEIAGIRPDMLNPIVSPDTQLSRMKAEIAAETGLPEDVPFYIGACDGQLANLGDGAIAPGEVAISAGTSGAIRQFSKNPSVDKDRETFTYAFEKDSFIVGGPTNNGGIVLQWLKGVMDFQGSTNELISLAEEIEPGAEGVLFVPHVNGERSPVWDQGARGSFHGLSIQHKQAHFVRACLEGIALNLYQIGQSVERMAGAPKRIRVNGGLAKSRTWVQILADVFGHDIELSETHHSAAWGAAWVSLVGAGYAKNYEEIRDFSPVSEVIRYDEERHALYQNVFTHYHQLVQKG</sequence>
<dbReference type="EMBL" id="FTOC01000001">
    <property type="protein sequence ID" value="SIS38574.1"/>
    <property type="molecule type" value="Genomic_DNA"/>
</dbReference>
<accession>A0A1N7INC5</accession>
<dbReference type="RefSeq" id="WP_076556872.1">
    <property type="nucleotide sequence ID" value="NZ_FTOC01000001.1"/>
</dbReference>
<dbReference type="InterPro" id="IPR043129">
    <property type="entry name" value="ATPase_NBD"/>
</dbReference>
<evidence type="ECO:0000259" key="5">
    <source>
        <dbReference type="Pfam" id="PF02782"/>
    </source>
</evidence>
<gene>
    <name evidence="6" type="ORF">SAMN05421687_101627</name>
</gene>
<dbReference type="PANTHER" id="PTHR43095">
    <property type="entry name" value="SUGAR KINASE"/>
    <property type="match status" value="1"/>
</dbReference>
<dbReference type="InterPro" id="IPR018484">
    <property type="entry name" value="FGGY_N"/>
</dbReference>
<evidence type="ECO:0000256" key="2">
    <source>
        <dbReference type="ARBA" id="ARBA00022679"/>
    </source>
</evidence>
<name>A0A1N7INC5_9BACI</name>
<evidence type="ECO:0000256" key="3">
    <source>
        <dbReference type="ARBA" id="ARBA00022777"/>
    </source>
</evidence>
<dbReference type="STRING" id="570947.SAMN05421687_101627"/>
<dbReference type="PANTHER" id="PTHR43095:SF2">
    <property type="entry name" value="GLUCONOKINASE"/>
    <property type="match status" value="1"/>
</dbReference>
<keyword evidence="3 6" id="KW-0418">Kinase</keyword>
<evidence type="ECO:0000259" key="4">
    <source>
        <dbReference type="Pfam" id="PF00370"/>
    </source>
</evidence>
<dbReference type="Proteomes" id="UP000187608">
    <property type="component" value="Unassembled WGS sequence"/>
</dbReference>
<dbReference type="Gene3D" id="3.30.420.40">
    <property type="match status" value="2"/>
</dbReference>
<protein>
    <submittedName>
        <fullName evidence="6">Gluconate kinase, FGGY family</fullName>
    </submittedName>
</protein>
<evidence type="ECO:0000256" key="1">
    <source>
        <dbReference type="ARBA" id="ARBA00009156"/>
    </source>
</evidence>
<organism evidence="6 7">
    <name type="scientific">Salimicrobium flavidum</name>
    <dbReference type="NCBI Taxonomy" id="570947"/>
    <lineage>
        <taxon>Bacteria</taxon>
        <taxon>Bacillati</taxon>
        <taxon>Bacillota</taxon>
        <taxon>Bacilli</taxon>
        <taxon>Bacillales</taxon>
        <taxon>Bacillaceae</taxon>
        <taxon>Salimicrobium</taxon>
    </lineage>
</organism>